<protein>
    <recommendedName>
        <fullName evidence="3">Lipoprotein</fullName>
    </recommendedName>
</protein>
<name>A0A097EME9_9GAMM</name>
<dbReference type="Proteomes" id="UP000029672">
    <property type="component" value="Chromosome"/>
</dbReference>
<evidence type="ECO:0000313" key="2">
    <source>
        <dbReference type="Proteomes" id="UP000029672"/>
    </source>
</evidence>
<organism evidence="1 2">
    <name type="scientific">Candidatus Francisella endociliophora</name>
    <dbReference type="NCBI Taxonomy" id="653937"/>
    <lineage>
        <taxon>Bacteria</taxon>
        <taxon>Pseudomonadati</taxon>
        <taxon>Pseudomonadota</taxon>
        <taxon>Gammaproteobacteria</taxon>
        <taxon>Thiotrichales</taxon>
        <taxon>Francisellaceae</taxon>
        <taxon>Francisella</taxon>
    </lineage>
</organism>
<dbReference type="RefSeq" id="WP_040007846.1">
    <property type="nucleotide sequence ID" value="NZ_CP009574.1"/>
</dbReference>
<dbReference type="AlphaFoldDB" id="A0A097EME9"/>
<evidence type="ECO:0000313" key="1">
    <source>
        <dbReference type="EMBL" id="AIT08749.1"/>
    </source>
</evidence>
<sequence length="129" mass="14420">MTRTFQNILYIFVIVITFAACQKAFSADKNIEPKGMFLPSENFKETSSISKDEVRLDKLEQGDNISNNLGKISVIGHQTADKTQSQLCKDNLKVATEIAAQNGISKLKYKCMPLEHNNVGLSSFAFRDE</sequence>
<accession>A0A097EME9</accession>
<dbReference type="HOGENOM" id="CLU_1934944_0_0_6"/>
<gene>
    <name evidence="1" type="ORF">LO80_01340</name>
</gene>
<evidence type="ECO:0008006" key="3">
    <source>
        <dbReference type="Google" id="ProtNLM"/>
    </source>
</evidence>
<dbReference type="PROSITE" id="PS51257">
    <property type="entry name" value="PROKAR_LIPOPROTEIN"/>
    <property type="match status" value="1"/>
</dbReference>
<reference evidence="1 2" key="1">
    <citation type="submission" date="2014-10" db="EMBL/GenBank/DDBJ databases">
        <title>Whole genome sequence of Francisella endociliophora strain FSC1006, isolated from a laboratory culture of the marine ciliate Euplotes raikovi.</title>
        <authorList>
            <person name="Granberg M."/>
            <person name="Backman S."/>
            <person name="Lundmark E."/>
            <person name="Nilsson E."/>
            <person name="Karlsson E."/>
            <person name="Thelaus J."/>
            <person name="Ohrman C."/>
            <person name="Larkeryd A."/>
            <person name="Stenberg P."/>
        </authorList>
    </citation>
    <scope>NUCLEOTIDE SEQUENCE [LARGE SCALE GENOMIC DNA]</scope>
    <source>
        <strain evidence="1 2">FSC1006</strain>
    </source>
</reference>
<dbReference type="KEGG" id="frf:LO80_01340"/>
<dbReference type="OrthoDB" id="9872281at2"/>
<dbReference type="eggNOG" id="ENOG502ZH26">
    <property type="taxonomic scope" value="Bacteria"/>
</dbReference>
<dbReference type="STRING" id="1547445.LO80_01340"/>
<dbReference type="EMBL" id="CP009574">
    <property type="protein sequence ID" value="AIT08749.1"/>
    <property type="molecule type" value="Genomic_DNA"/>
</dbReference>
<keyword evidence="2" id="KW-1185">Reference proteome</keyword>
<proteinExistence type="predicted"/>